<evidence type="ECO:0000313" key="2">
    <source>
        <dbReference type="EMBL" id="MCP1102943.1"/>
    </source>
</evidence>
<dbReference type="Gene3D" id="3.40.50.1110">
    <property type="entry name" value="SGNH hydrolase"/>
    <property type="match status" value="1"/>
</dbReference>
<feature type="domain" description="SGNH hydrolase-type esterase" evidence="1">
    <location>
        <begin position="11"/>
        <end position="183"/>
    </location>
</feature>
<gene>
    <name evidence="2" type="ORF">NK125_10990</name>
</gene>
<dbReference type="Pfam" id="PF13472">
    <property type="entry name" value="Lipase_GDSL_2"/>
    <property type="match status" value="1"/>
</dbReference>
<dbReference type="RefSeq" id="WP_262066729.1">
    <property type="nucleotide sequence ID" value="NZ_JAMXOD010000015.1"/>
</dbReference>
<reference evidence="2 3" key="1">
    <citation type="journal article" date="2022" name="Genome Biol. Evol.">
        <title>Host diet, physiology and behaviors set the stage for Lachnospiraceae cladogenesis.</title>
        <authorList>
            <person name="Vera-Ponce De Leon A."/>
            <person name="Schneider M."/>
            <person name="Jahnes B.C."/>
            <person name="Sadowski V."/>
            <person name="Camuy-Velez L.A."/>
            <person name="Duan J."/>
            <person name="Sabree Z.L."/>
        </authorList>
    </citation>
    <scope>NUCLEOTIDE SEQUENCE [LARGE SCALE GENOMIC DNA]</scope>
    <source>
        <strain evidence="2 3">PAL113</strain>
    </source>
</reference>
<keyword evidence="3" id="KW-1185">Reference proteome</keyword>
<dbReference type="Proteomes" id="UP001523566">
    <property type="component" value="Unassembled WGS sequence"/>
</dbReference>
<proteinExistence type="predicted"/>
<dbReference type="SUPFAM" id="SSF52266">
    <property type="entry name" value="SGNH hydrolase"/>
    <property type="match status" value="1"/>
</dbReference>
<name>A0ABT1EAS5_9FIRM</name>
<dbReference type="PANTHER" id="PTHR30383">
    <property type="entry name" value="THIOESTERASE 1/PROTEASE 1/LYSOPHOSPHOLIPASE L1"/>
    <property type="match status" value="1"/>
</dbReference>
<evidence type="ECO:0000313" key="3">
    <source>
        <dbReference type="Proteomes" id="UP001523566"/>
    </source>
</evidence>
<dbReference type="InterPro" id="IPR051532">
    <property type="entry name" value="Ester_Hydrolysis_Enzymes"/>
</dbReference>
<dbReference type="EMBL" id="JAMZFW010000015">
    <property type="protein sequence ID" value="MCP1102943.1"/>
    <property type="molecule type" value="Genomic_DNA"/>
</dbReference>
<comment type="caution">
    <text evidence="2">The sequence shown here is derived from an EMBL/GenBank/DDBJ whole genome shotgun (WGS) entry which is preliminary data.</text>
</comment>
<evidence type="ECO:0000259" key="1">
    <source>
        <dbReference type="Pfam" id="PF13472"/>
    </source>
</evidence>
<dbReference type="InterPro" id="IPR036514">
    <property type="entry name" value="SGNH_hydro_sf"/>
</dbReference>
<accession>A0ABT1EAS5</accession>
<protein>
    <submittedName>
        <fullName evidence="2">GDSL-type esterase/lipase family protein</fullName>
    </submittedName>
</protein>
<sequence length="194" mass="22131">MKMKKGMNVVCLGDSITAGVQINSSDKWITILNRESKFTYLNKGIPGDTTGGMLARMQRDVIESDASNVLVMGGWNDLIAGVSPGVIQSNIMALVHQAWFHKIVPIVGIPMFFEPSMISKEWREFINFQELEKHVRQYQKWLHQFSKIFHTEVVDFEEGLQVLGTKSREDYLLDGLHPNEAGNLLMAKWILRHE</sequence>
<organism evidence="2 3">
    <name type="scientific">Aequitasia blattaphilus</name>
    <dbReference type="NCBI Taxonomy" id="2949332"/>
    <lineage>
        <taxon>Bacteria</taxon>
        <taxon>Bacillati</taxon>
        <taxon>Bacillota</taxon>
        <taxon>Clostridia</taxon>
        <taxon>Lachnospirales</taxon>
        <taxon>Lachnospiraceae</taxon>
        <taxon>Aequitasia</taxon>
    </lineage>
</organism>
<dbReference type="PANTHER" id="PTHR30383:SF5">
    <property type="entry name" value="SGNH HYDROLASE-TYPE ESTERASE DOMAIN-CONTAINING PROTEIN"/>
    <property type="match status" value="1"/>
</dbReference>
<dbReference type="InterPro" id="IPR013830">
    <property type="entry name" value="SGNH_hydro"/>
</dbReference>